<dbReference type="STRING" id="1302690.BUE76_04285"/>
<dbReference type="Proteomes" id="UP000184368">
    <property type="component" value="Unassembled WGS sequence"/>
</dbReference>
<accession>A0A1M5EJX4</accession>
<sequence>MHTILPYQFNCLDICEQIATTEKHGVCLDVARYEGSHKIGLFDLWGYYVEVWVDSRSEKVVKLYAFQNMARLDRFLIPIPLVF</sequence>
<dbReference type="AlphaFoldDB" id="A0A1M5EJX4"/>
<dbReference type="RefSeq" id="WP_073044946.1">
    <property type="nucleotide sequence ID" value="NZ_FQUO01000012.1"/>
</dbReference>
<protein>
    <submittedName>
        <fullName evidence="1">Uncharacterized protein</fullName>
    </submittedName>
</protein>
<proteinExistence type="predicted"/>
<organism evidence="1 2">
    <name type="scientific">Cnuella takakiae</name>
    <dbReference type="NCBI Taxonomy" id="1302690"/>
    <lineage>
        <taxon>Bacteria</taxon>
        <taxon>Pseudomonadati</taxon>
        <taxon>Bacteroidota</taxon>
        <taxon>Chitinophagia</taxon>
        <taxon>Chitinophagales</taxon>
        <taxon>Chitinophagaceae</taxon>
        <taxon>Cnuella</taxon>
    </lineage>
</organism>
<gene>
    <name evidence="1" type="ORF">SAMN05444008_11277</name>
</gene>
<keyword evidence="2" id="KW-1185">Reference proteome</keyword>
<dbReference type="EMBL" id="FQUO01000012">
    <property type="protein sequence ID" value="SHF79539.1"/>
    <property type="molecule type" value="Genomic_DNA"/>
</dbReference>
<name>A0A1M5EJX4_9BACT</name>
<reference evidence="1 2" key="1">
    <citation type="submission" date="2016-11" db="EMBL/GenBank/DDBJ databases">
        <authorList>
            <person name="Jaros S."/>
            <person name="Januszkiewicz K."/>
            <person name="Wedrychowicz H."/>
        </authorList>
    </citation>
    <scope>NUCLEOTIDE SEQUENCE [LARGE SCALE GENOMIC DNA]</scope>
    <source>
        <strain evidence="1 2">DSM 26897</strain>
    </source>
</reference>
<evidence type="ECO:0000313" key="2">
    <source>
        <dbReference type="Proteomes" id="UP000184368"/>
    </source>
</evidence>
<evidence type="ECO:0000313" key="1">
    <source>
        <dbReference type="EMBL" id="SHF79539.1"/>
    </source>
</evidence>